<protein>
    <recommendedName>
        <fullName evidence="3">dihydrofolate reductase</fullName>
        <ecNumber evidence="3">1.5.1.3</ecNumber>
    </recommendedName>
</protein>
<dbReference type="CDD" id="cd00209">
    <property type="entry name" value="DHFR"/>
    <property type="match status" value="1"/>
</dbReference>
<keyword evidence="5" id="KW-0521">NADP</keyword>
<evidence type="ECO:0000256" key="6">
    <source>
        <dbReference type="ARBA" id="ARBA00023002"/>
    </source>
</evidence>
<evidence type="ECO:0000313" key="9">
    <source>
        <dbReference type="EMBL" id="STO15513.1"/>
    </source>
</evidence>
<dbReference type="PANTHER" id="PTHR48069">
    <property type="entry name" value="DIHYDROFOLATE REDUCTASE"/>
    <property type="match status" value="1"/>
</dbReference>
<evidence type="ECO:0000256" key="3">
    <source>
        <dbReference type="ARBA" id="ARBA00012856"/>
    </source>
</evidence>
<keyword evidence="4" id="KW-0554">One-carbon metabolism</keyword>
<dbReference type="PROSITE" id="PS51330">
    <property type="entry name" value="DHFR_2"/>
    <property type="match status" value="1"/>
</dbReference>
<gene>
    <name evidence="9" type="primary">dhfrIII</name>
    <name evidence="9" type="ORF">NCTC11819_00050</name>
</gene>
<evidence type="ECO:0000259" key="8">
    <source>
        <dbReference type="PROSITE" id="PS51330"/>
    </source>
</evidence>
<evidence type="ECO:0000256" key="2">
    <source>
        <dbReference type="ARBA" id="ARBA00009539"/>
    </source>
</evidence>
<evidence type="ECO:0000256" key="1">
    <source>
        <dbReference type="ARBA" id="ARBA00004903"/>
    </source>
</evidence>
<dbReference type="GO" id="GO:0046655">
    <property type="term" value="P:folic acid metabolic process"/>
    <property type="evidence" value="ECO:0007669"/>
    <property type="project" value="TreeGrafter"/>
</dbReference>
<keyword evidence="6 9" id="KW-0560">Oxidoreductase</keyword>
<dbReference type="InterPro" id="IPR024072">
    <property type="entry name" value="DHFR-like_dom_sf"/>
</dbReference>
<dbReference type="Pfam" id="PF00186">
    <property type="entry name" value="DHFR_1"/>
    <property type="match status" value="1"/>
</dbReference>
<dbReference type="PANTHER" id="PTHR48069:SF3">
    <property type="entry name" value="DIHYDROFOLATE REDUCTASE"/>
    <property type="match status" value="1"/>
</dbReference>
<dbReference type="EMBL" id="UGGQ01000006">
    <property type="protein sequence ID" value="STO15513.1"/>
    <property type="molecule type" value="Genomic_DNA"/>
</dbReference>
<dbReference type="AlphaFoldDB" id="A0A378PIP7"/>
<dbReference type="GeneID" id="61167679"/>
<feature type="region of interest" description="Disordered" evidence="7">
    <location>
        <begin position="1"/>
        <end position="50"/>
    </location>
</feature>
<organism evidence="9 10">
    <name type="scientific">Mobiluncus mulieris</name>
    <dbReference type="NCBI Taxonomy" id="2052"/>
    <lineage>
        <taxon>Bacteria</taxon>
        <taxon>Bacillati</taxon>
        <taxon>Actinomycetota</taxon>
        <taxon>Actinomycetes</taxon>
        <taxon>Actinomycetales</taxon>
        <taxon>Actinomycetaceae</taxon>
        <taxon>Mobiluncus</taxon>
    </lineage>
</organism>
<dbReference type="GO" id="GO:0046654">
    <property type="term" value="P:tetrahydrofolate biosynthetic process"/>
    <property type="evidence" value="ECO:0007669"/>
    <property type="project" value="UniProtKB-UniPathway"/>
</dbReference>
<dbReference type="Proteomes" id="UP000255284">
    <property type="component" value="Unassembled WGS sequence"/>
</dbReference>
<dbReference type="SUPFAM" id="SSF53597">
    <property type="entry name" value="Dihydrofolate reductase-like"/>
    <property type="match status" value="1"/>
</dbReference>
<proteinExistence type="inferred from homology"/>
<dbReference type="GO" id="GO:0046452">
    <property type="term" value="P:dihydrofolate metabolic process"/>
    <property type="evidence" value="ECO:0007669"/>
    <property type="project" value="TreeGrafter"/>
</dbReference>
<comment type="caution">
    <text evidence="9">The sequence shown here is derived from an EMBL/GenBank/DDBJ whole genome shotgun (WGS) entry which is preliminary data.</text>
</comment>
<dbReference type="InterPro" id="IPR001796">
    <property type="entry name" value="DHFR_dom"/>
</dbReference>
<dbReference type="Gene3D" id="3.40.430.10">
    <property type="entry name" value="Dihydrofolate Reductase, subunit A"/>
    <property type="match status" value="1"/>
</dbReference>
<dbReference type="GO" id="GO:0050661">
    <property type="term" value="F:NADP binding"/>
    <property type="evidence" value="ECO:0007669"/>
    <property type="project" value="InterPro"/>
</dbReference>
<dbReference type="EC" id="1.5.1.3" evidence="3"/>
<dbReference type="GO" id="GO:0006730">
    <property type="term" value="P:one-carbon metabolic process"/>
    <property type="evidence" value="ECO:0007669"/>
    <property type="project" value="UniProtKB-KW"/>
</dbReference>
<evidence type="ECO:0000256" key="7">
    <source>
        <dbReference type="SAM" id="MobiDB-lite"/>
    </source>
</evidence>
<sequence length="231" mass="24918">MSQYSKNRKGTGLAPHAATNPATNVTDRNHPGGENPSRNGSSGAPRPAVSRAGHDIGLLGMIWAQDHKRILGANGGMLWRIPADFQFFKRTTLGWPVIMGRTSFEALGRPLPGRRNIILTRRPDALKPSLRTGGIEIAASVSAALELCAGTEQVWITGGGRVYQEVMDAGIADLLVVSQLDLVAPVPPGAKVTVAPVIDPQRWQLDESRSDATWRPVSGDGAWRVQYYVPR</sequence>
<evidence type="ECO:0000313" key="10">
    <source>
        <dbReference type="Proteomes" id="UP000255284"/>
    </source>
</evidence>
<comment type="pathway">
    <text evidence="1">Cofactor biosynthesis; tetrahydrofolate biosynthesis; 5,6,7,8-tetrahydrofolate from 7,8-dihydrofolate: step 1/1.</text>
</comment>
<reference evidence="9 10" key="1">
    <citation type="submission" date="2018-06" db="EMBL/GenBank/DDBJ databases">
        <authorList>
            <consortium name="Pathogen Informatics"/>
            <person name="Doyle S."/>
        </authorList>
    </citation>
    <scope>NUCLEOTIDE SEQUENCE [LARGE SCALE GENOMIC DNA]</scope>
    <source>
        <strain evidence="9 10">NCTC11819</strain>
    </source>
</reference>
<dbReference type="UniPathway" id="UPA00077">
    <property type="reaction ID" value="UER00158"/>
</dbReference>
<dbReference type="RefSeq" id="WP_114990266.1">
    <property type="nucleotide sequence ID" value="NZ_JACHMA010000001.1"/>
</dbReference>
<dbReference type="GO" id="GO:0004146">
    <property type="term" value="F:dihydrofolate reductase activity"/>
    <property type="evidence" value="ECO:0007669"/>
    <property type="project" value="UniProtKB-EC"/>
</dbReference>
<dbReference type="GO" id="GO:0005829">
    <property type="term" value="C:cytosol"/>
    <property type="evidence" value="ECO:0007669"/>
    <property type="project" value="TreeGrafter"/>
</dbReference>
<dbReference type="InterPro" id="IPR012259">
    <property type="entry name" value="DHFR"/>
</dbReference>
<evidence type="ECO:0000256" key="5">
    <source>
        <dbReference type="ARBA" id="ARBA00022857"/>
    </source>
</evidence>
<dbReference type="PRINTS" id="PR00070">
    <property type="entry name" value="DHFR"/>
</dbReference>
<accession>A0A378PIP7</accession>
<name>A0A378PIP7_9ACTO</name>
<feature type="domain" description="DHFR" evidence="8">
    <location>
        <begin position="58"/>
        <end position="231"/>
    </location>
</feature>
<comment type="similarity">
    <text evidence="2">Belongs to the dihydrofolate reductase family.</text>
</comment>
<evidence type="ECO:0000256" key="4">
    <source>
        <dbReference type="ARBA" id="ARBA00022563"/>
    </source>
</evidence>